<feature type="transmembrane region" description="Helical" evidence="3">
    <location>
        <begin position="105"/>
        <end position="124"/>
    </location>
</feature>
<accession>T1JDD2</accession>
<dbReference type="GO" id="GO:0015293">
    <property type="term" value="F:symporter activity"/>
    <property type="evidence" value="ECO:0007669"/>
    <property type="project" value="InterPro"/>
</dbReference>
<feature type="transmembrane region" description="Helical" evidence="3">
    <location>
        <begin position="370"/>
        <end position="390"/>
    </location>
</feature>
<proteinExistence type="inferred from homology"/>
<dbReference type="PANTHER" id="PTHR11328">
    <property type="entry name" value="MAJOR FACILITATOR SUPERFAMILY DOMAIN-CONTAINING PROTEIN"/>
    <property type="match status" value="1"/>
</dbReference>
<dbReference type="GO" id="GO:0008643">
    <property type="term" value="P:carbohydrate transport"/>
    <property type="evidence" value="ECO:0007669"/>
    <property type="project" value="InterPro"/>
</dbReference>
<feature type="transmembrane region" description="Helical" evidence="3">
    <location>
        <begin position="65"/>
        <end position="85"/>
    </location>
</feature>
<name>T1JDD2_STRMM</name>
<evidence type="ECO:0000256" key="1">
    <source>
        <dbReference type="ARBA" id="ARBA00008335"/>
    </source>
</evidence>
<dbReference type="GO" id="GO:0005886">
    <property type="term" value="C:plasma membrane"/>
    <property type="evidence" value="ECO:0007669"/>
    <property type="project" value="TreeGrafter"/>
</dbReference>
<evidence type="ECO:0000256" key="3">
    <source>
        <dbReference type="SAM" id="Phobius"/>
    </source>
</evidence>
<dbReference type="EMBL" id="JH432104">
    <property type="status" value="NOT_ANNOTATED_CDS"/>
    <property type="molecule type" value="Genomic_DNA"/>
</dbReference>
<dbReference type="FunFam" id="1.20.1250.20:FF:000431">
    <property type="entry name" value="Predicted protein"/>
    <property type="match status" value="1"/>
</dbReference>
<dbReference type="OMA" id="GLYTAWM"/>
<dbReference type="InterPro" id="IPR036259">
    <property type="entry name" value="MFS_trans_sf"/>
</dbReference>
<feature type="transmembrane region" description="Helical" evidence="3">
    <location>
        <begin position="340"/>
        <end position="358"/>
    </location>
</feature>
<keyword evidence="5" id="KW-1185">Reference proteome</keyword>
<dbReference type="PhylomeDB" id="T1JDD2"/>
<feature type="transmembrane region" description="Helical" evidence="3">
    <location>
        <begin position="176"/>
        <end position="199"/>
    </location>
</feature>
<dbReference type="Pfam" id="PF13347">
    <property type="entry name" value="MFS_2"/>
    <property type="match status" value="1"/>
</dbReference>
<dbReference type="AlphaFoldDB" id="T1JDD2"/>
<dbReference type="EnsemblMetazoa" id="SMAR011809-RA">
    <property type="protein sequence ID" value="SMAR011809-PA"/>
    <property type="gene ID" value="SMAR011809"/>
</dbReference>
<reference evidence="5" key="1">
    <citation type="submission" date="2011-05" db="EMBL/GenBank/DDBJ databases">
        <authorList>
            <person name="Richards S.R."/>
            <person name="Qu J."/>
            <person name="Jiang H."/>
            <person name="Jhangiani S.N."/>
            <person name="Agravi P."/>
            <person name="Goodspeed R."/>
            <person name="Gross S."/>
            <person name="Mandapat C."/>
            <person name="Jackson L."/>
            <person name="Mathew T."/>
            <person name="Pu L."/>
            <person name="Thornton R."/>
            <person name="Saada N."/>
            <person name="Wilczek-Boney K.B."/>
            <person name="Lee S."/>
            <person name="Kovar C."/>
            <person name="Wu Y."/>
            <person name="Scherer S.E."/>
            <person name="Worley K.C."/>
            <person name="Muzny D.M."/>
            <person name="Gibbs R."/>
        </authorList>
    </citation>
    <scope>NUCLEOTIDE SEQUENCE</scope>
    <source>
        <strain evidence="5">Brora</strain>
    </source>
</reference>
<keyword evidence="3" id="KW-1133">Transmembrane helix</keyword>
<feature type="transmembrane region" description="Helical" evidence="3">
    <location>
        <begin position="136"/>
        <end position="156"/>
    </location>
</feature>
<feature type="transmembrane region" description="Helical" evidence="3">
    <location>
        <begin position="220"/>
        <end position="239"/>
    </location>
</feature>
<feature type="transmembrane region" description="Helical" evidence="3">
    <location>
        <begin position="483"/>
        <end position="506"/>
    </location>
</feature>
<protein>
    <recommendedName>
        <fullName evidence="6">Major facilitator superfamily associated domain-containing protein</fullName>
    </recommendedName>
</protein>
<evidence type="ECO:0000313" key="5">
    <source>
        <dbReference type="Proteomes" id="UP000014500"/>
    </source>
</evidence>
<dbReference type="CDD" id="cd17491">
    <property type="entry name" value="MFS_MFSD12"/>
    <property type="match status" value="1"/>
</dbReference>
<comment type="similarity">
    <text evidence="1">Belongs to the major facilitator superfamily.</text>
</comment>
<feature type="transmembrane region" description="Helical" evidence="3">
    <location>
        <begin position="31"/>
        <end position="53"/>
    </location>
</feature>
<dbReference type="Gene3D" id="1.20.1250.20">
    <property type="entry name" value="MFS general substrate transporter like domains"/>
    <property type="match status" value="2"/>
</dbReference>
<dbReference type="PANTHER" id="PTHR11328:SF28">
    <property type="entry name" value="MAJOR FACILITATOR SUPERFAMILY DOMAIN-CONTAINING PROTEIN 12"/>
    <property type="match status" value="1"/>
</dbReference>
<dbReference type="eggNOG" id="KOG4830">
    <property type="taxonomic scope" value="Eukaryota"/>
</dbReference>
<dbReference type="InterPro" id="IPR039672">
    <property type="entry name" value="MFS_2"/>
</dbReference>
<evidence type="ECO:0000256" key="2">
    <source>
        <dbReference type="SAM" id="MobiDB-lite"/>
    </source>
</evidence>
<feature type="transmembrane region" description="Helical" evidence="3">
    <location>
        <begin position="275"/>
        <end position="298"/>
    </location>
</feature>
<organism evidence="4 5">
    <name type="scientific">Strigamia maritima</name>
    <name type="common">European centipede</name>
    <name type="synonym">Geophilus maritimus</name>
    <dbReference type="NCBI Taxonomy" id="126957"/>
    <lineage>
        <taxon>Eukaryota</taxon>
        <taxon>Metazoa</taxon>
        <taxon>Ecdysozoa</taxon>
        <taxon>Arthropoda</taxon>
        <taxon>Myriapoda</taxon>
        <taxon>Chilopoda</taxon>
        <taxon>Pleurostigmophora</taxon>
        <taxon>Geophilomorpha</taxon>
        <taxon>Linotaeniidae</taxon>
        <taxon>Strigamia</taxon>
    </lineage>
</organism>
<keyword evidence="3" id="KW-0812">Transmembrane</keyword>
<feature type="transmembrane region" description="Helical" evidence="3">
    <location>
        <begin position="310"/>
        <end position="328"/>
    </location>
</feature>
<feature type="region of interest" description="Disordered" evidence="2">
    <location>
        <begin position="532"/>
        <end position="554"/>
    </location>
</feature>
<feature type="compositionally biased region" description="Polar residues" evidence="2">
    <location>
        <begin position="532"/>
        <end position="546"/>
    </location>
</feature>
<dbReference type="Proteomes" id="UP000014500">
    <property type="component" value="Unassembled WGS sequence"/>
</dbReference>
<dbReference type="HOGENOM" id="CLU_030068_1_1_1"/>
<keyword evidence="3" id="KW-0472">Membrane</keyword>
<dbReference type="SUPFAM" id="SSF103473">
    <property type="entry name" value="MFS general substrate transporter"/>
    <property type="match status" value="1"/>
</dbReference>
<sequence length="554" mass="61823">MKKSLKPVLDPSLSSLPLLPELGRLRWRTKFAYGMGHVLNDLCASMWFTYLLVYFHLVLDFSNSLSGIVLLIGQIADGLSTPFVGFESDRLDGFWLFKYGRRKTWHLIGTICVLASFPFLFMKCIGCENSHDWAQLVYYASFVVIFQFGWAAVQVSHLSLIPDLSDDTHERTELNAIRYAFTVMSNICVYLITWVVLGIGNTEGSNKTIGPDDLLKFQHIVLIVVSIGAVFSLIFHLGVKEPAVELHHTFSVNDCLTVSERVRMNWKDWLKEYQFYQIAILYMCTRLFVNLSQVYIPLFLQDTLKLQESSIAIIPLVMFVSGFVSTFFIKFMTKRAGKKFTYLIGGLIGITACAWIYLGEGESFRQVHLYIVSVLLGVGGSTILVTSLAITNDLIGSNTSAADSILSKFDCTVTIFSPEQESSAFVFGVMGLWDKIANGLVIESSAFVFGAMSFTDKFSNGFAVLLIQYFHPCATCCEMCAMYYHYVLSLGCGCAAVLALFALASIAPYEIGKRKKDLITAVEDEEQRNPLLNSTASSSSYTNENGNLPAIKYT</sequence>
<evidence type="ECO:0000313" key="4">
    <source>
        <dbReference type="EnsemblMetazoa" id="SMAR011809-PA"/>
    </source>
</evidence>
<reference evidence="4" key="2">
    <citation type="submission" date="2015-02" db="UniProtKB">
        <authorList>
            <consortium name="EnsemblMetazoa"/>
        </authorList>
    </citation>
    <scope>IDENTIFICATION</scope>
</reference>
<dbReference type="STRING" id="126957.T1JDD2"/>
<evidence type="ECO:0008006" key="6">
    <source>
        <dbReference type="Google" id="ProtNLM"/>
    </source>
</evidence>